<dbReference type="SMART" id="SM00382">
    <property type="entry name" value="AAA"/>
    <property type="match status" value="1"/>
</dbReference>
<proteinExistence type="inferred from homology"/>
<dbReference type="InterPro" id="IPR003439">
    <property type="entry name" value="ABC_transporter-like_ATP-bd"/>
</dbReference>
<evidence type="ECO:0000313" key="6">
    <source>
        <dbReference type="EMBL" id="BAH06617.1"/>
    </source>
</evidence>
<protein>
    <recommendedName>
        <fullName evidence="5">ABC transporter domain-containing protein</fullName>
    </recommendedName>
</protein>
<dbReference type="EMBL" id="AP009049">
    <property type="protein sequence ID" value="BAH06617.1"/>
    <property type="molecule type" value="Genomic_DNA"/>
</dbReference>
<dbReference type="SUPFAM" id="SSF52540">
    <property type="entry name" value="P-loop containing nucleoside triphosphate hydrolases"/>
    <property type="match status" value="1"/>
</dbReference>
<dbReference type="GO" id="GO:0005524">
    <property type="term" value="F:ATP binding"/>
    <property type="evidence" value="ECO:0007669"/>
    <property type="project" value="UniProtKB-KW"/>
</dbReference>
<comment type="similarity">
    <text evidence="1">Belongs to the ABC transporter superfamily.</text>
</comment>
<evidence type="ECO:0000256" key="3">
    <source>
        <dbReference type="ARBA" id="ARBA00022741"/>
    </source>
</evidence>
<dbReference type="Gene3D" id="3.40.50.300">
    <property type="entry name" value="P-loop containing nucleotide triphosphate hydrolases"/>
    <property type="match status" value="1"/>
</dbReference>
<dbReference type="PROSITE" id="PS00211">
    <property type="entry name" value="ABC_TRANSPORTER_1"/>
    <property type="match status" value="1"/>
</dbReference>
<dbReference type="AlphaFoldDB" id="B9E292"/>
<dbReference type="InterPro" id="IPR017871">
    <property type="entry name" value="ABC_transporter-like_CS"/>
</dbReference>
<dbReference type="KEGG" id="ckr:CKR_1566"/>
<dbReference type="HOGENOM" id="CLU_000604_1_2_9"/>
<keyword evidence="2" id="KW-0813">Transport</keyword>
<name>B9E292_CLOK1</name>
<sequence length="312" mass="35088">MIRMDDRILEVKHISKKRGNKKVLDDINFFINKGEICGFVGRNGAGKTTLIKIITSMLFPDEGEVIICGKSLKTEREEALRNIGAVVETPVMYGYMTGRQNLNYISSMLKDVTKDEIEDAIKFSNLGIKIDEKVKKYSLGMKQRLGLSEALMGNIALLILDEPTNGLDPIGVFELKNTINTLVKEKGVSIFISSHILSEIENICTKVVFIDDGKIISAQKASDSKKISSEKNMFIKTNSPEESSKIIQSIPCVKLLRVENEGISILINTKLHDIFEVLKKLHDAGINIEGFFELRQNLEDKFIKMMEENINE</sequence>
<dbReference type="PANTHER" id="PTHR43335">
    <property type="entry name" value="ABC TRANSPORTER, ATP-BINDING PROTEIN"/>
    <property type="match status" value="1"/>
</dbReference>
<dbReference type="InterPro" id="IPR027417">
    <property type="entry name" value="P-loop_NTPase"/>
</dbReference>
<evidence type="ECO:0000259" key="5">
    <source>
        <dbReference type="PROSITE" id="PS50893"/>
    </source>
</evidence>
<gene>
    <name evidence="6" type="ordered locus">CKR_1566</name>
</gene>
<evidence type="ECO:0000313" key="7">
    <source>
        <dbReference type="Proteomes" id="UP000007969"/>
    </source>
</evidence>
<organism evidence="6 7">
    <name type="scientific">Clostridium kluyveri (strain NBRC 12016)</name>
    <dbReference type="NCBI Taxonomy" id="583346"/>
    <lineage>
        <taxon>Bacteria</taxon>
        <taxon>Bacillati</taxon>
        <taxon>Bacillota</taxon>
        <taxon>Clostridia</taxon>
        <taxon>Eubacteriales</taxon>
        <taxon>Clostridiaceae</taxon>
        <taxon>Clostridium</taxon>
    </lineage>
</organism>
<reference evidence="7" key="1">
    <citation type="submission" date="2005-09" db="EMBL/GenBank/DDBJ databases">
        <title>Complete genome sequence of Clostridium kluyveri and comparative genomics of Clostridia species.</title>
        <authorList>
            <person name="Inui M."/>
            <person name="Nonaka H."/>
            <person name="Shinoda Y."/>
            <person name="Ikenaga Y."/>
            <person name="Abe M."/>
            <person name="Naito K."/>
            <person name="Vertes A.A."/>
            <person name="Yukawa H."/>
        </authorList>
    </citation>
    <scope>NUCLEOTIDE SEQUENCE [LARGE SCALE GENOMIC DNA]</scope>
    <source>
        <strain evidence="7">NBRC 12016</strain>
    </source>
</reference>
<dbReference type="Proteomes" id="UP000007969">
    <property type="component" value="Chromosome"/>
</dbReference>
<keyword evidence="4" id="KW-0067">ATP-binding</keyword>
<dbReference type="GO" id="GO:0016887">
    <property type="term" value="F:ATP hydrolysis activity"/>
    <property type="evidence" value="ECO:0007669"/>
    <property type="project" value="InterPro"/>
</dbReference>
<dbReference type="PANTHER" id="PTHR43335:SF4">
    <property type="entry name" value="ABC TRANSPORTER, ATP-BINDING PROTEIN"/>
    <property type="match status" value="1"/>
</dbReference>
<feature type="domain" description="ABC transporter" evidence="5">
    <location>
        <begin position="9"/>
        <end position="237"/>
    </location>
</feature>
<dbReference type="Pfam" id="PF00005">
    <property type="entry name" value="ABC_tran"/>
    <property type="match status" value="1"/>
</dbReference>
<dbReference type="InterPro" id="IPR003593">
    <property type="entry name" value="AAA+_ATPase"/>
</dbReference>
<evidence type="ECO:0000256" key="2">
    <source>
        <dbReference type="ARBA" id="ARBA00022448"/>
    </source>
</evidence>
<keyword evidence="3" id="KW-0547">Nucleotide-binding</keyword>
<dbReference type="PROSITE" id="PS50893">
    <property type="entry name" value="ABC_TRANSPORTER_2"/>
    <property type="match status" value="1"/>
</dbReference>
<accession>B9E292</accession>
<evidence type="ECO:0000256" key="4">
    <source>
        <dbReference type="ARBA" id="ARBA00022840"/>
    </source>
</evidence>
<evidence type="ECO:0000256" key="1">
    <source>
        <dbReference type="ARBA" id="ARBA00005417"/>
    </source>
</evidence>